<organism evidence="3 4">
    <name type="scientific">Solanum commersonii</name>
    <name type="common">Commerson's wild potato</name>
    <name type="synonym">Commerson's nightshade</name>
    <dbReference type="NCBI Taxonomy" id="4109"/>
    <lineage>
        <taxon>Eukaryota</taxon>
        <taxon>Viridiplantae</taxon>
        <taxon>Streptophyta</taxon>
        <taxon>Embryophyta</taxon>
        <taxon>Tracheophyta</taxon>
        <taxon>Spermatophyta</taxon>
        <taxon>Magnoliopsida</taxon>
        <taxon>eudicotyledons</taxon>
        <taxon>Gunneridae</taxon>
        <taxon>Pentapetalae</taxon>
        <taxon>asterids</taxon>
        <taxon>lamiids</taxon>
        <taxon>Solanales</taxon>
        <taxon>Solanaceae</taxon>
        <taxon>Solanoideae</taxon>
        <taxon>Solaneae</taxon>
        <taxon>Solanum</taxon>
    </lineage>
</organism>
<dbReference type="OrthoDB" id="1434265at2759"/>
<accession>A0A9J5XLZ8</accession>
<sequence>MNQATILKKKGSNPNKAQSPLKNLDADMQYRLSVKLVNTFKIKREHVANECNNKSNKEHAPIAHKRKNFEDFIQPQGKSSLFGFQTLFKEGVTASVHVTGTTLGNEEEQHDIQDLLSFIQVKRKLKEHDIDHDLPNIKQVNHIVADVECMPALSIHEHNKGLDDLEDQEEIGEDECAIDEEVDIDWSTKGLSKLKKVRGQTTCKNIHARNLEEMEKVTFDKGQVVGPTAKRLDDIPEVQFRQLIEYRKHPTVQRVAKENKEEPSQSEMFIATLTKTGKEIQADTKVAIKLLDFLVLDRYHRNSLLGRKAELQNCQNSGETTDDAFRAVFGKESVATSSLKEDEETNKLKQKHANEISFLKEEINEMREEMRHFFSQLLQNNPGLNVQDIQGVVGSNLVSPVDASSTQAVRGQNIPYSSRSTHDPVLEKLWLICVCSYGSSFPARILCVQVIESVYRKRRDKDRQSCVILEVYVQSRSASGDWIFEANEHAQLKDKT</sequence>
<dbReference type="EMBL" id="JACXVP010000009">
    <property type="protein sequence ID" value="KAG5588094.1"/>
    <property type="molecule type" value="Genomic_DNA"/>
</dbReference>
<protein>
    <submittedName>
        <fullName evidence="3">Uncharacterized protein</fullName>
    </submittedName>
</protein>
<evidence type="ECO:0000313" key="3">
    <source>
        <dbReference type="EMBL" id="KAG5588094.1"/>
    </source>
</evidence>
<comment type="caution">
    <text evidence="3">The sequence shown here is derived from an EMBL/GenBank/DDBJ whole genome shotgun (WGS) entry which is preliminary data.</text>
</comment>
<gene>
    <name evidence="3" type="ORF">H5410_048528</name>
</gene>
<evidence type="ECO:0000256" key="2">
    <source>
        <dbReference type="SAM" id="MobiDB-lite"/>
    </source>
</evidence>
<dbReference type="AlphaFoldDB" id="A0A9J5XLZ8"/>
<feature type="compositionally biased region" description="Polar residues" evidence="2">
    <location>
        <begin position="12"/>
        <end position="21"/>
    </location>
</feature>
<name>A0A9J5XLZ8_SOLCO</name>
<evidence type="ECO:0000256" key="1">
    <source>
        <dbReference type="SAM" id="Coils"/>
    </source>
</evidence>
<proteinExistence type="predicted"/>
<reference evidence="3 4" key="1">
    <citation type="submission" date="2020-09" db="EMBL/GenBank/DDBJ databases">
        <title>De no assembly of potato wild relative species, Solanum commersonii.</title>
        <authorList>
            <person name="Cho K."/>
        </authorList>
    </citation>
    <scope>NUCLEOTIDE SEQUENCE [LARGE SCALE GENOMIC DNA]</scope>
    <source>
        <strain evidence="3">LZ3.2</strain>
        <tissue evidence="3">Leaf</tissue>
    </source>
</reference>
<feature type="coiled-coil region" evidence="1">
    <location>
        <begin position="349"/>
        <end position="376"/>
    </location>
</feature>
<keyword evidence="1" id="KW-0175">Coiled coil</keyword>
<feature type="region of interest" description="Disordered" evidence="2">
    <location>
        <begin position="1"/>
        <end position="22"/>
    </location>
</feature>
<keyword evidence="4" id="KW-1185">Reference proteome</keyword>
<dbReference type="Proteomes" id="UP000824120">
    <property type="component" value="Chromosome 9"/>
</dbReference>
<evidence type="ECO:0000313" key="4">
    <source>
        <dbReference type="Proteomes" id="UP000824120"/>
    </source>
</evidence>